<gene>
    <name evidence="8" type="ORF">DDB_G0281763</name>
</gene>
<keyword evidence="9" id="KW-1185">Reference proteome</keyword>
<dbReference type="SMART" id="SM00715">
    <property type="entry name" value="LA"/>
    <property type="match status" value="1"/>
</dbReference>
<dbReference type="SMART" id="SM00360">
    <property type="entry name" value="RRM"/>
    <property type="match status" value="2"/>
</dbReference>
<dbReference type="InterPro" id="IPR006630">
    <property type="entry name" value="La_HTH"/>
</dbReference>
<dbReference type="eggNOG" id="KOG4213">
    <property type="taxonomic scope" value="Eukaryota"/>
</dbReference>
<comment type="subcellular location">
    <subcellularLocation>
        <location evidence="1">Nucleus</location>
    </subcellularLocation>
</comment>
<dbReference type="OMA" id="QFERSIY"/>
<dbReference type="SMR" id="Q54TG6"/>
<dbReference type="CDD" id="cd07323">
    <property type="entry name" value="LAM"/>
    <property type="match status" value="1"/>
</dbReference>
<organism evidence="8 9">
    <name type="scientific">Dictyostelium discoideum</name>
    <name type="common">Social amoeba</name>
    <dbReference type="NCBI Taxonomy" id="44689"/>
    <lineage>
        <taxon>Eukaryota</taxon>
        <taxon>Amoebozoa</taxon>
        <taxon>Evosea</taxon>
        <taxon>Eumycetozoa</taxon>
        <taxon>Dictyostelia</taxon>
        <taxon>Dictyosteliales</taxon>
        <taxon>Dictyosteliaceae</taxon>
        <taxon>Dictyostelium</taxon>
    </lineage>
</organism>
<keyword evidence="3" id="KW-0539">Nucleus</keyword>
<protein>
    <submittedName>
        <fullName evidence="8">Lupus La protein</fullName>
    </submittedName>
</protein>
<keyword evidence="2 4" id="KW-0694">RNA-binding</keyword>
<evidence type="ECO:0000259" key="7">
    <source>
        <dbReference type="PROSITE" id="PS51939"/>
    </source>
</evidence>
<dbReference type="InterPro" id="IPR012677">
    <property type="entry name" value="Nucleotide-bd_a/b_plait_sf"/>
</dbReference>
<dbReference type="InterPro" id="IPR002344">
    <property type="entry name" value="Lupus_La"/>
</dbReference>
<reference evidence="8 9" key="1">
    <citation type="journal article" date="2005" name="Nature">
        <title>The genome of the social amoeba Dictyostelium discoideum.</title>
        <authorList>
            <consortium name="The Dictyostelium discoideum Sequencing Consortium"/>
            <person name="Eichinger L."/>
            <person name="Pachebat J.A."/>
            <person name="Glockner G."/>
            <person name="Rajandream M.A."/>
            <person name="Sucgang R."/>
            <person name="Berriman M."/>
            <person name="Song J."/>
            <person name="Olsen R."/>
            <person name="Szafranski K."/>
            <person name="Xu Q."/>
            <person name="Tunggal B."/>
            <person name="Kummerfeld S."/>
            <person name="Madera M."/>
            <person name="Konfortov B.A."/>
            <person name="Rivero F."/>
            <person name="Bankier A.T."/>
            <person name="Lehmann R."/>
            <person name="Hamlin N."/>
            <person name="Davies R."/>
            <person name="Gaudet P."/>
            <person name="Fey P."/>
            <person name="Pilcher K."/>
            <person name="Chen G."/>
            <person name="Saunders D."/>
            <person name="Sodergren E."/>
            <person name="Davis P."/>
            <person name="Kerhornou A."/>
            <person name="Nie X."/>
            <person name="Hall N."/>
            <person name="Anjard C."/>
            <person name="Hemphill L."/>
            <person name="Bason N."/>
            <person name="Farbrother P."/>
            <person name="Desany B."/>
            <person name="Just E."/>
            <person name="Morio T."/>
            <person name="Rost R."/>
            <person name="Churcher C."/>
            <person name="Cooper J."/>
            <person name="Haydock S."/>
            <person name="van Driessche N."/>
            <person name="Cronin A."/>
            <person name="Goodhead I."/>
            <person name="Muzny D."/>
            <person name="Mourier T."/>
            <person name="Pain A."/>
            <person name="Lu M."/>
            <person name="Harper D."/>
            <person name="Lindsay R."/>
            <person name="Hauser H."/>
            <person name="James K."/>
            <person name="Quiles M."/>
            <person name="Madan Babu M."/>
            <person name="Saito T."/>
            <person name="Buchrieser C."/>
            <person name="Wardroper A."/>
            <person name="Felder M."/>
            <person name="Thangavelu M."/>
            <person name="Johnson D."/>
            <person name="Knights A."/>
            <person name="Loulseged H."/>
            <person name="Mungall K."/>
            <person name="Oliver K."/>
            <person name="Price C."/>
            <person name="Quail M.A."/>
            <person name="Urushihara H."/>
            <person name="Hernandez J."/>
            <person name="Rabbinowitsch E."/>
            <person name="Steffen D."/>
            <person name="Sanders M."/>
            <person name="Ma J."/>
            <person name="Kohara Y."/>
            <person name="Sharp S."/>
            <person name="Simmonds M."/>
            <person name="Spiegler S."/>
            <person name="Tivey A."/>
            <person name="Sugano S."/>
            <person name="White B."/>
            <person name="Walker D."/>
            <person name="Woodward J."/>
            <person name="Winckler T."/>
            <person name="Tanaka Y."/>
            <person name="Shaulsky G."/>
            <person name="Schleicher M."/>
            <person name="Weinstock G."/>
            <person name="Rosenthal A."/>
            <person name="Cox E.C."/>
            <person name="Chisholm R.L."/>
            <person name="Gibbs R."/>
            <person name="Loomis W.F."/>
            <person name="Platzer M."/>
            <person name="Kay R.R."/>
            <person name="Williams J."/>
            <person name="Dear P.H."/>
            <person name="Noegel A.A."/>
            <person name="Barrell B."/>
            <person name="Kuspa A."/>
        </authorList>
    </citation>
    <scope>NUCLEOTIDE SEQUENCE [LARGE SCALE GENOMIC DNA]</scope>
    <source>
        <strain evidence="8 9">AX4</strain>
    </source>
</reference>
<evidence type="ECO:0000313" key="9">
    <source>
        <dbReference type="Proteomes" id="UP000002195"/>
    </source>
</evidence>
<accession>Q54TG6</accession>
<evidence type="ECO:0000256" key="5">
    <source>
        <dbReference type="SAM" id="MobiDB-lite"/>
    </source>
</evidence>
<dbReference type="GO" id="GO:0045335">
    <property type="term" value="C:phagocytic vesicle"/>
    <property type="evidence" value="ECO:0007005"/>
    <property type="project" value="dictyBase"/>
</dbReference>
<dbReference type="STRING" id="44689.Q54TG6"/>
<evidence type="ECO:0000259" key="6">
    <source>
        <dbReference type="PROSITE" id="PS50961"/>
    </source>
</evidence>
<name>Q54TG6_DICDI</name>
<dbReference type="SUPFAM" id="SSF54928">
    <property type="entry name" value="RNA-binding domain, RBD"/>
    <property type="match status" value="2"/>
</dbReference>
<evidence type="ECO:0000256" key="4">
    <source>
        <dbReference type="PROSITE-ProRule" id="PRU00332"/>
    </source>
</evidence>
<feature type="domain" description="HTH La-type RNA-binding" evidence="6">
    <location>
        <begin position="1"/>
        <end position="90"/>
    </location>
</feature>
<dbReference type="EvolutionaryTrace" id="Q54TG6"/>
<evidence type="ECO:0007829" key="10">
    <source>
        <dbReference type="PDB" id="2M5W"/>
    </source>
</evidence>
<dbReference type="VEuPathDB" id="AmoebaDB:DDB_G0281763"/>
<dbReference type="FunFam" id="1.10.10.10:FF:000158">
    <property type="entry name" value="La ribonucleoprotein domain family member 7"/>
    <property type="match status" value="1"/>
</dbReference>
<dbReference type="GO" id="GO:0003729">
    <property type="term" value="F:mRNA binding"/>
    <property type="evidence" value="ECO:0000318"/>
    <property type="project" value="GO_Central"/>
</dbReference>
<evidence type="ECO:0000256" key="1">
    <source>
        <dbReference type="ARBA" id="ARBA00004123"/>
    </source>
</evidence>
<proteinExistence type="evidence at protein level"/>
<dbReference type="PDBsum" id="2M5W"/>
<dbReference type="PaxDb" id="44689-DDB0233755"/>
<feature type="compositionally biased region" description="Basic residues" evidence="5">
    <location>
        <begin position="330"/>
        <end position="354"/>
    </location>
</feature>
<dbReference type="Pfam" id="PF08777">
    <property type="entry name" value="RRM_3"/>
    <property type="match status" value="1"/>
</dbReference>
<evidence type="ECO:0000313" key="8">
    <source>
        <dbReference type="EMBL" id="EAL66643.1"/>
    </source>
</evidence>
<dbReference type="InterPro" id="IPR036390">
    <property type="entry name" value="WH_DNA-bd_sf"/>
</dbReference>
<dbReference type="GO" id="GO:0006396">
    <property type="term" value="P:RNA processing"/>
    <property type="evidence" value="ECO:0007669"/>
    <property type="project" value="InterPro"/>
</dbReference>
<dbReference type="InParanoid" id="Q54TG6"/>
<dbReference type="PROSITE" id="PS51939">
    <property type="entry name" value="XRRM"/>
    <property type="match status" value="1"/>
</dbReference>
<dbReference type="InterPro" id="IPR036388">
    <property type="entry name" value="WH-like_DNA-bd_sf"/>
</dbReference>
<dbReference type="PANTHER" id="PTHR22792:SF140">
    <property type="entry name" value="ACHILLES, ISOFORM A"/>
    <property type="match status" value="1"/>
</dbReference>
<dbReference type="InterPro" id="IPR045180">
    <property type="entry name" value="La_dom_prot"/>
</dbReference>
<dbReference type="PDB" id="2M5W">
    <property type="method" value="NMR"/>
    <property type="chains" value="A=1-91"/>
</dbReference>
<feature type="region of interest" description="Disordered" evidence="5">
    <location>
        <begin position="183"/>
        <end position="215"/>
    </location>
</feature>
<dbReference type="Pfam" id="PF05383">
    <property type="entry name" value="La"/>
    <property type="match status" value="1"/>
</dbReference>
<feature type="region of interest" description="Disordered" evidence="5">
    <location>
        <begin position="326"/>
        <end position="354"/>
    </location>
</feature>
<evidence type="ECO:0000256" key="3">
    <source>
        <dbReference type="ARBA" id="ARBA00023242"/>
    </source>
</evidence>
<comment type="caution">
    <text evidence="8">The sequence shown here is derived from an EMBL/GenBank/DDBJ whole genome shotgun (WGS) entry which is preliminary data.</text>
</comment>
<dbReference type="PROSITE" id="PS50961">
    <property type="entry name" value="HTH_LA"/>
    <property type="match status" value="1"/>
</dbReference>
<feature type="domain" description="XRRM" evidence="7">
    <location>
        <begin position="225"/>
        <end position="343"/>
    </location>
</feature>
<dbReference type="GO" id="GO:1990904">
    <property type="term" value="C:ribonucleoprotein complex"/>
    <property type="evidence" value="ECO:0007669"/>
    <property type="project" value="UniProtKB-UniRule"/>
</dbReference>
<keyword evidence="10" id="KW-0002">3D-structure</keyword>
<dbReference type="Gene3D" id="1.10.10.10">
    <property type="entry name" value="Winged helix-like DNA-binding domain superfamily/Winged helix DNA-binding domain"/>
    <property type="match status" value="1"/>
</dbReference>
<reference evidence="10" key="2">
    <citation type="submission" date="2013-03" db="PDB data bank">
        <title>NMR Solution Structure of the La motif (N-terminal Domain, NTD) of Dictyostelium discoideum La protein.</title>
        <authorList>
            <person name="Vourtsis D.J."/>
            <person name="Chasapis C.T."/>
            <person name="Apostolidi M."/>
            <person name="Stathopoulos C."/>
            <person name="Bentrop D."/>
            <person name="Spyroulias G.A."/>
        </authorList>
    </citation>
    <scope>STRUCTURE BY NMR OF 1-91</scope>
</reference>
<dbReference type="GeneID" id="8623235"/>
<dbReference type="FunCoup" id="Q54TG6">
    <property type="interactions" value="813"/>
</dbReference>
<dbReference type="RefSeq" id="XP_640625.1">
    <property type="nucleotide sequence ID" value="XM_635533.1"/>
</dbReference>
<dbReference type="SUPFAM" id="SSF46785">
    <property type="entry name" value="Winged helix' DNA-binding domain"/>
    <property type="match status" value="1"/>
</dbReference>
<dbReference type="BMRB" id="Q54TG6"/>
<dbReference type="Proteomes" id="UP000002195">
    <property type="component" value="Unassembled WGS sequence"/>
</dbReference>
<dbReference type="InterPro" id="IPR035979">
    <property type="entry name" value="RBD_domain_sf"/>
</dbReference>
<dbReference type="CDD" id="cd12291">
    <property type="entry name" value="RRM1_La"/>
    <property type="match status" value="1"/>
</dbReference>
<evidence type="ECO:0000256" key="2">
    <source>
        <dbReference type="ARBA" id="ARBA00022884"/>
    </source>
</evidence>
<dbReference type="HOGENOM" id="CLU_042341_1_1_1"/>
<dbReference type="AlphaFoldDB" id="Q54TG6"/>
<dbReference type="GO" id="GO:0005634">
    <property type="term" value="C:nucleus"/>
    <property type="evidence" value="ECO:0000318"/>
    <property type="project" value="GO_Central"/>
</dbReference>
<dbReference type="InterPro" id="IPR000504">
    <property type="entry name" value="RRM_dom"/>
</dbReference>
<dbReference type="PhylomeDB" id="Q54TG6"/>
<dbReference type="KEGG" id="ddi:DDB_G0281763"/>
<dbReference type="EMBL" id="AAFI02000042">
    <property type="protein sequence ID" value="EAL66643.1"/>
    <property type="molecule type" value="Genomic_DNA"/>
</dbReference>
<dbReference type="InterPro" id="IPR014886">
    <property type="entry name" value="La_xRRM"/>
</dbReference>
<sequence length="354" mass="40344">MSEETSTQILKQVEYYFSDSNFPRDKFLRSEAAKNVDNYISIDVIASFNRMKTISTDLQLITEALKKSTRLQVSEDGKMVRRLDPLPENIDCGKTLYSKGWPEDTTIEKVQEFFNANGGYKVVSVRLRKKSDKSFKGSFLADFETEEIVNKIITEAPKLGEKELIYQTFKQFSDEKKDEKEKFFASTNGDKKRKAKKEADRENGDDDDNDGDNKDVKKEVEEEEVMIPGVILCFKGVGKGLHRGDIKEIFSQYGEVQFVGYNSDEENGSVRYKTAESCKRAIESLTETKKEIGGQIPTYNLLEGEEEKKEWEKIIERKKNAAKNGGFKKGGFKKGGFKKGGFKKGGNFKKVKKE</sequence>
<dbReference type="Gene3D" id="3.30.70.330">
    <property type="match status" value="2"/>
</dbReference>
<dbReference type="PRINTS" id="PR00302">
    <property type="entry name" value="LUPUSLA"/>
</dbReference>
<dbReference type="dictyBase" id="DDB_G0281763"/>
<dbReference type="PANTHER" id="PTHR22792">
    <property type="entry name" value="LUPUS LA PROTEIN-RELATED"/>
    <property type="match status" value="1"/>
</dbReference>